<dbReference type="AlphaFoldDB" id="A0ABD0ADX3"/>
<organism evidence="1 2">
    <name type="scientific">Lactobacillus delbrueckii</name>
    <dbReference type="NCBI Taxonomy" id="1584"/>
    <lineage>
        <taxon>Bacteria</taxon>
        <taxon>Bacillati</taxon>
        <taxon>Bacillota</taxon>
        <taxon>Bacilli</taxon>
        <taxon>Lactobacillales</taxon>
        <taxon>Lactobacillaceae</taxon>
        <taxon>Lactobacillus</taxon>
    </lineage>
</organism>
<dbReference type="Proteomes" id="UP001054884">
    <property type="component" value="Unassembled WGS sequence"/>
</dbReference>
<reference evidence="1 2" key="1">
    <citation type="journal article" date="2022" name="J. Dairy Sci.">
        <title>Genetic diversity of Lactobacillus delbrueckii isolated from raw milk in Hokkaido, Japan.</title>
        <authorList>
            <person name="Tsuchihashi H."/>
            <person name="Ichikawa A."/>
            <person name="Takeda M."/>
            <person name="Koizumi A."/>
            <person name="Mizoguchi C."/>
            <person name="Ishida T."/>
            <person name="Kimura K."/>
        </authorList>
    </citation>
    <scope>NUCLEOTIDE SEQUENCE [LARGE SCALE GENOMIC DNA]</scope>
    <source>
        <strain evidence="1 2">ME-791</strain>
    </source>
</reference>
<protein>
    <submittedName>
        <fullName evidence="1">Uncharacterized protein</fullName>
    </submittedName>
</protein>
<sequence length="53" mass="5628">MPAGSLAAKGLTKAAWVKLTGVSLGRLDKWLGSESSGDWLAWDLALTAKEKLK</sequence>
<name>A0ABD0ADX3_9LACO</name>
<evidence type="ECO:0000313" key="2">
    <source>
        <dbReference type="Proteomes" id="UP001054884"/>
    </source>
</evidence>
<comment type="caution">
    <text evidence="1">The sequence shown here is derived from an EMBL/GenBank/DDBJ whole genome shotgun (WGS) entry which is preliminary data.</text>
</comment>
<proteinExistence type="predicted"/>
<gene>
    <name evidence="1" type="ORF">ME791_03620</name>
</gene>
<accession>A0ABD0ADX3</accession>
<evidence type="ECO:0000313" key="1">
    <source>
        <dbReference type="EMBL" id="GHN33210.1"/>
    </source>
</evidence>
<dbReference type="EMBL" id="BNHY01000004">
    <property type="protein sequence ID" value="GHN33210.1"/>
    <property type="molecule type" value="Genomic_DNA"/>
</dbReference>